<dbReference type="PROSITE" id="PS50126">
    <property type="entry name" value="S1"/>
    <property type="match status" value="4"/>
</dbReference>
<feature type="domain" description="S1 motif" evidence="5">
    <location>
        <begin position="282"/>
        <end position="351"/>
    </location>
</feature>
<dbReference type="GO" id="GO:0006412">
    <property type="term" value="P:translation"/>
    <property type="evidence" value="ECO:0007669"/>
    <property type="project" value="TreeGrafter"/>
</dbReference>
<dbReference type="Gene3D" id="2.40.50.140">
    <property type="entry name" value="Nucleic acid-binding proteins"/>
    <property type="match status" value="4"/>
</dbReference>
<name>A0A173Y0U1_9CLOT</name>
<keyword evidence="7" id="KW-1185">Reference proteome</keyword>
<dbReference type="GeneID" id="42774774"/>
<comment type="similarity">
    <text evidence="1">Belongs to the bacterial ribosomal protein bS1 family.</text>
</comment>
<dbReference type="SMART" id="SM00316">
    <property type="entry name" value="S1"/>
    <property type="match status" value="4"/>
</dbReference>
<dbReference type="eggNOG" id="COG0539">
    <property type="taxonomic scope" value="Bacteria"/>
</dbReference>
<dbReference type="PANTHER" id="PTHR10724">
    <property type="entry name" value="30S RIBOSOMAL PROTEIN S1"/>
    <property type="match status" value="1"/>
</dbReference>
<organism evidence="6 7">
    <name type="scientific">Clostridium paraputrificum</name>
    <dbReference type="NCBI Taxonomy" id="29363"/>
    <lineage>
        <taxon>Bacteria</taxon>
        <taxon>Bacillati</taxon>
        <taxon>Bacillota</taxon>
        <taxon>Clostridia</taxon>
        <taxon>Eubacteriales</taxon>
        <taxon>Clostridiaceae</taxon>
        <taxon>Clostridium</taxon>
    </lineage>
</organism>
<keyword evidence="3" id="KW-0687">Ribonucleoprotein</keyword>
<dbReference type="CDD" id="cd04465">
    <property type="entry name" value="S1_RPS1_repeat_ec2_hs2"/>
    <property type="match status" value="1"/>
</dbReference>
<dbReference type="PRINTS" id="PR00681">
    <property type="entry name" value="RIBOSOMALS1"/>
</dbReference>
<comment type="function">
    <text evidence="4">Binds mRNA; thus facilitating recognition of the initiation point. It is needed to translate mRNA with a short Shine-Dalgarno (SD) purine-rich sequence.</text>
</comment>
<dbReference type="InterPro" id="IPR050437">
    <property type="entry name" value="Ribos_protein_bS1-like"/>
</dbReference>
<protein>
    <submittedName>
        <fullName evidence="6">30S ribosomal protein S1</fullName>
    </submittedName>
</protein>
<feature type="domain" description="S1 motif" evidence="5">
    <location>
        <begin position="111"/>
        <end position="176"/>
    </location>
</feature>
<dbReference type="Pfam" id="PF00575">
    <property type="entry name" value="S1"/>
    <property type="match status" value="4"/>
</dbReference>
<dbReference type="GO" id="GO:0003735">
    <property type="term" value="F:structural constituent of ribosome"/>
    <property type="evidence" value="ECO:0007669"/>
    <property type="project" value="TreeGrafter"/>
</dbReference>
<dbReference type="SUPFAM" id="SSF50249">
    <property type="entry name" value="Nucleic acid-binding proteins"/>
    <property type="match status" value="4"/>
</dbReference>
<evidence type="ECO:0000313" key="7">
    <source>
        <dbReference type="Proteomes" id="UP000092714"/>
    </source>
</evidence>
<keyword evidence="2 6" id="KW-0689">Ribosomal protein</keyword>
<gene>
    <name evidence="6" type="ORF">CP373A1_10135</name>
</gene>
<accession>A0A173Y0U1</accession>
<evidence type="ECO:0000256" key="4">
    <source>
        <dbReference type="ARBA" id="ARBA00025604"/>
    </source>
</evidence>
<dbReference type="AlphaFoldDB" id="A0A173Y0U1"/>
<dbReference type="CDD" id="cd05688">
    <property type="entry name" value="S1_RPS1_repeat_ec3"/>
    <property type="match status" value="1"/>
</dbReference>
<dbReference type="PANTHER" id="PTHR10724:SF7">
    <property type="entry name" value="SMALL RIBOSOMAL SUBUNIT PROTEIN BS1C"/>
    <property type="match status" value="1"/>
</dbReference>
<evidence type="ECO:0000256" key="3">
    <source>
        <dbReference type="ARBA" id="ARBA00023274"/>
    </source>
</evidence>
<evidence type="ECO:0000259" key="5">
    <source>
        <dbReference type="PROSITE" id="PS50126"/>
    </source>
</evidence>
<proteinExistence type="inferred from homology"/>
<dbReference type="GO" id="GO:0003729">
    <property type="term" value="F:mRNA binding"/>
    <property type="evidence" value="ECO:0007669"/>
    <property type="project" value="TreeGrafter"/>
</dbReference>
<evidence type="ECO:0000313" key="6">
    <source>
        <dbReference type="EMBL" id="OBY10851.1"/>
    </source>
</evidence>
<reference evidence="6 7" key="1">
    <citation type="submission" date="2016-06" db="EMBL/GenBank/DDBJ databases">
        <authorList>
            <person name="Kjaerup R.B."/>
            <person name="Dalgaard T.S."/>
            <person name="Juul-Madsen H.R."/>
        </authorList>
    </citation>
    <scope>NUCLEOTIDE SEQUENCE [LARGE SCALE GENOMIC DNA]</scope>
    <source>
        <strain evidence="6 7">373-A1</strain>
    </source>
</reference>
<evidence type="ECO:0000256" key="2">
    <source>
        <dbReference type="ARBA" id="ARBA00022980"/>
    </source>
</evidence>
<dbReference type="GO" id="GO:0022627">
    <property type="term" value="C:cytosolic small ribosomal subunit"/>
    <property type="evidence" value="ECO:0007669"/>
    <property type="project" value="TreeGrafter"/>
</dbReference>
<sequence>MTNETNMNSMSEFLNDYDVKRIREGEILDGKVIEVNDKEVIVNINYAFDGVISKEELTYEGKSPEEVVKKGDEFKVYVLSPNDGEGYVLLSRVKALAVTEREELKKAFKSGELISVNVKEAVKGGVVAYYGGVRIFIPGSQLGRGRVESSDVVGKTLEVKLIELDLRNRKVVASRRVIEEEQYQIEKKRMWASVNEGEKRTGVVTKIAKFGAFVDIGGVQGLVHINDLAWGRVKRVEDVVKVGDQVEVFVGEVDREKERLALVLKDVNSEPWKVHGSSIKDGAVMEGKVVRLTNFGAFVEVLPGVEGLVHITEITDENIAKASDVLTVGQNVKVKVLSVNKEDKKLSLSIKEAVERNKEYMKYNDSDEGLSLGDLFKDLKF</sequence>
<comment type="caution">
    <text evidence="6">The sequence shown here is derived from an EMBL/GenBank/DDBJ whole genome shotgun (WGS) entry which is preliminary data.</text>
</comment>
<dbReference type="FunFam" id="2.40.50.140:FF:000103">
    <property type="entry name" value="protein RRP5 homolog"/>
    <property type="match status" value="1"/>
</dbReference>
<evidence type="ECO:0000256" key="1">
    <source>
        <dbReference type="ARBA" id="ARBA00006767"/>
    </source>
</evidence>
<dbReference type="RefSeq" id="WP_027096938.1">
    <property type="nucleotide sequence ID" value="NZ_CAXSZC010000001.1"/>
</dbReference>
<dbReference type="InterPro" id="IPR003029">
    <property type="entry name" value="S1_domain"/>
</dbReference>
<dbReference type="OrthoDB" id="9804077at2"/>
<dbReference type="InterPro" id="IPR012340">
    <property type="entry name" value="NA-bd_OB-fold"/>
</dbReference>
<dbReference type="EMBL" id="MAPZ01000019">
    <property type="protein sequence ID" value="OBY10851.1"/>
    <property type="molecule type" value="Genomic_DNA"/>
</dbReference>
<dbReference type="Proteomes" id="UP000092714">
    <property type="component" value="Unassembled WGS sequence"/>
</dbReference>
<dbReference type="CDD" id="cd05687">
    <property type="entry name" value="S1_RPS1_repeat_ec1_hs1"/>
    <property type="match status" value="1"/>
</dbReference>
<feature type="domain" description="S1 motif" evidence="5">
    <location>
        <begin position="25"/>
        <end position="93"/>
    </location>
</feature>
<dbReference type="NCBIfam" id="NF005208">
    <property type="entry name" value="PRK06676.1"/>
    <property type="match status" value="1"/>
</dbReference>
<dbReference type="InterPro" id="IPR035104">
    <property type="entry name" value="Ribosomal_protein_S1-like"/>
</dbReference>
<feature type="domain" description="S1 motif" evidence="5">
    <location>
        <begin position="197"/>
        <end position="265"/>
    </location>
</feature>